<dbReference type="GO" id="GO:0016787">
    <property type="term" value="F:hydrolase activity"/>
    <property type="evidence" value="ECO:0007669"/>
    <property type="project" value="UniProtKB-KW"/>
</dbReference>
<dbReference type="InterPro" id="IPR029064">
    <property type="entry name" value="Ribosomal_eL30-like_sf"/>
</dbReference>
<dbReference type="EMBL" id="BAAAQM010000017">
    <property type="protein sequence ID" value="GAA1972034.1"/>
    <property type="molecule type" value="Genomic_DNA"/>
</dbReference>
<dbReference type="InterPro" id="IPR040701">
    <property type="entry name" value="Bact_RF_family2"/>
</dbReference>
<accession>A0ABP5D382</accession>
<keyword evidence="2" id="KW-1185">Reference proteome</keyword>
<dbReference type="Pfam" id="PF18844">
    <property type="entry name" value="baeRF_family2"/>
    <property type="match status" value="1"/>
</dbReference>
<name>A0ABP5D382_9ACTN</name>
<protein>
    <submittedName>
        <fullName evidence="1">Vms1/Ankzf1 family peptidyl-tRNA hydrolase</fullName>
    </submittedName>
</protein>
<dbReference type="Gene3D" id="3.30.1330.30">
    <property type="match status" value="1"/>
</dbReference>
<dbReference type="Gene3D" id="3.30.420.60">
    <property type="entry name" value="eRF1 domain 2"/>
    <property type="match status" value="1"/>
</dbReference>
<reference evidence="2" key="1">
    <citation type="journal article" date="2019" name="Int. J. Syst. Evol. Microbiol.">
        <title>The Global Catalogue of Microorganisms (GCM) 10K type strain sequencing project: providing services to taxonomists for standard genome sequencing and annotation.</title>
        <authorList>
            <consortium name="The Broad Institute Genomics Platform"/>
            <consortium name="The Broad Institute Genome Sequencing Center for Infectious Disease"/>
            <person name="Wu L."/>
            <person name="Ma J."/>
        </authorList>
    </citation>
    <scope>NUCLEOTIDE SEQUENCE [LARGE SCALE GENOMIC DNA]</scope>
    <source>
        <strain evidence="2">JCM 16013</strain>
    </source>
</reference>
<dbReference type="Proteomes" id="UP001499854">
    <property type="component" value="Unassembled WGS sequence"/>
</dbReference>
<sequence length="369" mass="39019">MKTLQTSIPPDVSELFELPVPILSVYLGGVPPTHEYSTADLHGAVLRAVAQGSPPKAVEALRKVIEEIPAGTEAKAVFIGADGSSRLFPIPGAPGEDRVIASAVPHLTPLLAWWQTHPAHVVAVVDRAGADITVFPAGDHSPTSTTVTGPDDEIVRTAPGGPAQPRYQRRAEDSWKHNAGHDVEAIAAALERSDARLLLVAGDIRTIQLLTDQLPAWIQNEVEVRMVSGGRSEDGSTDLRAQQVEAEMTEAAHRHGRRLLEEFADRSGQNGRSVEGVAATLRALARGQVRTLLVTDQAADGGVAWFGPAATDIGLHVTGLTRNGVEPERGPVTDVAVRAALLGGADVWVLDPRTPGAPYHGVGALCRFP</sequence>
<dbReference type="InterPro" id="IPR042226">
    <property type="entry name" value="eFR1_2_sf"/>
</dbReference>
<evidence type="ECO:0000313" key="1">
    <source>
        <dbReference type="EMBL" id="GAA1972034.1"/>
    </source>
</evidence>
<dbReference type="RefSeq" id="WP_344658039.1">
    <property type="nucleotide sequence ID" value="NZ_BAAAQM010000017.1"/>
</dbReference>
<evidence type="ECO:0000313" key="2">
    <source>
        <dbReference type="Proteomes" id="UP001499854"/>
    </source>
</evidence>
<comment type="caution">
    <text evidence="1">The sequence shown here is derived from an EMBL/GenBank/DDBJ whole genome shotgun (WGS) entry which is preliminary data.</text>
</comment>
<organism evidence="1 2">
    <name type="scientific">Catenulispora subtropica</name>
    <dbReference type="NCBI Taxonomy" id="450798"/>
    <lineage>
        <taxon>Bacteria</taxon>
        <taxon>Bacillati</taxon>
        <taxon>Actinomycetota</taxon>
        <taxon>Actinomycetes</taxon>
        <taxon>Catenulisporales</taxon>
        <taxon>Catenulisporaceae</taxon>
        <taxon>Catenulispora</taxon>
    </lineage>
</organism>
<gene>
    <name evidence="1" type="ORF">GCM10009838_34420</name>
</gene>
<keyword evidence="1" id="KW-0378">Hydrolase</keyword>
<proteinExistence type="predicted"/>